<proteinExistence type="predicted"/>
<dbReference type="SUPFAM" id="SSF55136">
    <property type="entry name" value="Probable bacterial effector-binding domain"/>
    <property type="match status" value="1"/>
</dbReference>
<keyword evidence="3" id="KW-1185">Reference proteome</keyword>
<dbReference type="SMART" id="SM00871">
    <property type="entry name" value="AraC_E_bind"/>
    <property type="match status" value="1"/>
</dbReference>
<comment type="caution">
    <text evidence="2">The sequence shown here is derived from an EMBL/GenBank/DDBJ whole genome shotgun (WGS) entry which is preliminary data.</text>
</comment>
<evidence type="ECO:0000313" key="2">
    <source>
        <dbReference type="EMBL" id="MDI4649531.1"/>
    </source>
</evidence>
<organism evidence="2 3">
    <name type="scientific">Cohnella hashimotonis</name>
    <dbReference type="NCBI Taxonomy" id="2826895"/>
    <lineage>
        <taxon>Bacteria</taxon>
        <taxon>Bacillati</taxon>
        <taxon>Bacillota</taxon>
        <taxon>Bacilli</taxon>
        <taxon>Bacillales</taxon>
        <taxon>Paenibacillaceae</taxon>
        <taxon>Cohnella</taxon>
    </lineage>
</organism>
<dbReference type="InterPro" id="IPR010499">
    <property type="entry name" value="AraC_E-bd"/>
</dbReference>
<name>A0ABT6TSQ3_9BACL</name>
<reference evidence="2" key="1">
    <citation type="submission" date="2023-04" db="EMBL/GenBank/DDBJ databases">
        <title>Comparative genomic analysis of Cohnella hashimotonis sp. nov., isolated from the International Space Station.</title>
        <authorList>
            <person name="Venkateswaran K."/>
            <person name="Simpson A."/>
        </authorList>
    </citation>
    <scope>NUCLEOTIDE SEQUENCE</scope>
    <source>
        <strain evidence="2">F6_2S_P_1</strain>
    </source>
</reference>
<dbReference type="EMBL" id="JAGRPV010000001">
    <property type="protein sequence ID" value="MDI4649531.1"/>
    <property type="molecule type" value="Genomic_DNA"/>
</dbReference>
<dbReference type="InterPro" id="IPR011256">
    <property type="entry name" value="Reg_factor_effector_dom_sf"/>
</dbReference>
<feature type="domain" description="AraC effector-binding" evidence="1">
    <location>
        <begin position="38"/>
        <end position="190"/>
    </location>
</feature>
<gene>
    <name evidence="2" type="ORF">KB449_31675</name>
</gene>
<dbReference type="Gene3D" id="3.20.80.10">
    <property type="entry name" value="Regulatory factor, effector binding domain"/>
    <property type="match status" value="1"/>
</dbReference>
<sequence>MLIIHARELSVMSQHEQMNLNLNLEEPGRAADTEVSSGDVVLYELPAFEAVGLKWEGTFAGAKAGEIRDLQEELKSRLSEIPKLTQPDTLLGLSSHVLKEGFLHYAAVEVPEEAAVPGDMVRIRVPALTCAKFEHKKGQSIGLSYSHVYAWIEKQGYQAAGGEFTHIELYPMNQDTHDPNPEFTILIPIS</sequence>
<dbReference type="Proteomes" id="UP001161691">
    <property type="component" value="Unassembled WGS sequence"/>
</dbReference>
<protein>
    <submittedName>
        <fullName evidence="2">GyrI-like domain-containing protein</fullName>
    </submittedName>
</protein>
<dbReference type="InterPro" id="IPR029442">
    <property type="entry name" value="GyrI-like"/>
</dbReference>
<dbReference type="RefSeq" id="WP_282912154.1">
    <property type="nucleotide sequence ID" value="NZ_JAGRPV010000001.1"/>
</dbReference>
<accession>A0ABT6TSQ3</accession>
<evidence type="ECO:0000259" key="1">
    <source>
        <dbReference type="SMART" id="SM00871"/>
    </source>
</evidence>
<evidence type="ECO:0000313" key="3">
    <source>
        <dbReference type="Proteomes" id="UP001161691"/>
    </source>
</evidence>
<dbReference type="Pfam" id="PF06445">
    <property type="entry name" value="GyrI-like"/>
    <property type="match status" value="1"/>
</dbReference>